<organism evidence="2 4">
    <name type="scientific">Curtobacterium luteum</name>
    <dbReference type="NCBI Taxonomy" id="33881"/>
    <lineage>
        <taxon>Bacteria</taxon>
        <taxon>Bacillati</taxon>
        <taxon>Actinomycetota</taxon>
        <taxon>Actinomycetes</taxon>
        <taxon>Micrococcales</taxon>
        <taxon>Microbacteriaceae</taxon>
        <taxon>Curtobacterium</taxon>
    </lineage>
</organism>
<reference evidence="3 5" key="3">
    <citation type="submission" date="2021-01" db="EMBL/GenBank/DDBJ databases">
        <title>Sequencing the genomes of 1000 actinobacteria strains.</title>
        <authorList>
            <person name="Klenk H.-P."/>
        </authorList>
    </citation>
    <scope>NUCLEOTIDE SEQUENCE [LARGE SCALE GENOMIC DNA]</scope>
    <source>
        <strain evidence="3 5">DSM 20542</strain>
    </source>
</reference>
<dbReference type="Proteomes" id="UP000746584">
    <property type="component" value="Unassembled WGS sequence"/>
</dbReference>
<feature type="transmembrane region" description="Helical" evidence="1">
    <location>
        <begin position="12"/>
        <end position="36"/>
    </location>
</feature>
<keyword evidence="1" id="KW-0812">Transmembrane</keyword>
<comment type="caution">
    <text evidence="2">The sequence shown here is derived from an EMBL/GenBank/DDBJ whole genome shotgun (WGS) entry which is preliminary data.</text>
</comment>
<dbReference type="Proteomes" id="UP000648535">
    <property type="component" value="Unassembled WGS sequence"/>
</dbReference>
<keyword evidence="5" id="KW-1185">Reference proteome</keyword>
<dbReference type="EMBL" id="JAFBCG010000001">
    <property type="protein sequence ID" value="MBM7802614.1"/>
    <property type="molecule type" value="Genomic_DNA"/>
</dbReference>
<evidence type="ECO:0000256" key="1">
    <source>
        <dbReference type="SAM" id="Phobius"/>
    </source>
</evidence>
<feature type="transmembrane region" description="Helical" evidence="1">
    <location>
        <begin position="56"/>
        <end position="81"/>
    </location>
</feature>
<accession>A0A7Y6BBF3</accession>
<dbReference type="Gene3D" id="3.10.490.10">
    <property type="entry name" value="Gamma-glutamyl cyclotransferase-like"/>
    <property type="match status" value="1"/>
</dbReference>
<evidence type="ECO:0000313" key="3">
    <source>
        <dbReference type="EMBL" id="MBM7802614.1"/>
    </source>
</evidence>
<evidence type="ECO:0000313" key="2">
    <source>
        <dbReference type="EMBL" id="GGL06523.1"/>
    </source>
</evidence>
<protein>
    <submittedName>
        <fullName evidence="2">Uncharacterized protein</fullName>
    </submittedName>
</protein>
<keyword evidence="1" id="KW-0472">Membrane</keyword>
<gene>
    <name evidence="2" type="ORF">GCM10009769_25990</name>
    <name evidence="3" type="ORF">JOE58_001865</name>
</gene>
<reference evidence="2" key="2">
    <citation type="submission" date="2020-09" db="EMBL/GenBank/DDBJ databases">
        <authorList>
            <person name="Sun Q."/>
            <person name="Ohkuma M."/>
        </authorList>
    </citation>
    <scope>NUCLEOTIDE SEQUENCE</scope>
    <source>
        <strain evidence="2">JCM 1480</strain>
    </source>
</reference>
<dbReference type="EMBL" id="BMOI01000012">
    <property type="protein sequence ID" value="GGL06523.1"/>
    <property type="molecule type" value="Genomic_DNA"/>
</dbReference>
<name>A0A7Y6BBF3_9MICO</name>
<evidence type="ECO:0000313" key="5">
    <source>
        <dbReference type="Proteomes" id="UP000746584"/>
    </source>
</evidence>
<reference evidence="2" key="1">
    <citation type="journal article" date="2014" name="Int. J. Syst. Evol. Microbiol.">
        <title>Complete genome sequence of Corynebacterium casei LMG S-19264T (=DSM 44701T), isolated from a smear-ripened cheese.</title>
        <authorList>
            <consortium name="US DOE Joint Genome Institute (JGI-PGF)"/>
            <person name="Walter F."/>
            <person name="Albersmeier A."/>
            <person name="Kalinowski J."/>
            <person name="Ruckert C."/>
        </authorList>
    </citation>
    <scope>NUCLEOTIDE SEQUENCE</scope>
    <source>
        <strain evidence="2">JCM 1480</strain>
    </source>
</reference>
<dbReference type="AlphaFoldDB" id="A0A7Y6BBF3"/>
<dbReference type="RefSeq" id="WP_175328006.1">
    <property type="nucleotide sequence ID" value="NZ_BMOI01000012.1"/>
</dbReference>
<proteinExistence type="predicted"/>
<keyword evidence="1" id="KW-1133">Transmembrane helix</keyword>
<sequence length="191" mass="20006">MQRLSPGQRWVIGLGVFALVLLVVGLVAVGVGSANLHATCREDGFDTPCPGDASGIVWGGVLAVIGLLHLGLTGLAGALVWTSTPAIAPRGPRPGRPEFQVFTTGDLRDPSTQDAVFGRLFRTTEDVLPGWLVEDGVVRPGGPDDAVAGALLHLDAEWELAILDRRAGSGVRRVRIEVTSGATAWVFTPVV</sequence>
<evidence type="ECO:0000313" key="4">
    <source>
        <dbReference type="Proteomes" id="UP000648535"/>
    </source>
</evidence>